<evidence type="ECO:0000256" key="3">
    <source>
        <dbReference type="ARBA" id="ARBA00022603"/>
    </source>
</evidence>
<dbReference type="GO" id="GO:0006364">
    <property type="term" value="P:rRNA processing"/>
    <property type="evidence" value="ECO:0007669"/>
    <property type="project" value="UniProtKB-KW"/>
</dbReference>
<gene>
    <name evidence="7" type="ORF">UFOPK2214_01460</name>
</gene>
<proteinExistence type="inferred from homology"/>
<dbReference type="GO" id="GO:0032259">
    <property type="term" value="P:methylation"/>
    <property type="evidence" value="ECO:0007669"/>
    <property type="project" value="UniProtKB-KW"/>
</dbReference>
<dbReference type="Gene3D" id="3.40.1010.10">
    <property type="entry name" value="Cobalt-precorrin-4 Transmethylase, Domain 1"/>
    <property type="match status" value="1"/>
</dbReference>
<organism evidence="7">
    <name type="scientific">freshwater metagenome</name>
    <dbReference type="NCBI Taxonomy" id="449393"/>
    <lineage>
        <taxon>unclassified sequences</taxon>
        <taxon>metagenomes</taxon>
        <taxon>ecological metagenomes</taxon>
    </lineage>
</organism>
<name>A0A6J6LUS3_9ZZZZ</name>
<keyword evidence="4" id="KW-0808">Transferase</keyword>
<dbReference type="InterPro" id="IPR018063">
    <property type="entry name" value="SAM_MeTrfase_RsmI_CS"/>
</dbReference>
<dbReference type="PANTHER" id="PTHR46111">
    <property type="entry name" value="RIBOSOMAL RNA SMALL SUBUNIT METHYLTRANSFERASE I"/>
    <property type="match status" value="1"/>
</dbReference>
<keyword evidence="5" id="KW-0949">S-adenosyl-L-methionine</keyword>
<dbReference type="GO" id="GO:0008168">
    <property type="term" value="F:methyltransferase activity"/>
    <property type="evidence" value="ECO:0007669"/>
    <property type="project" value="UniProtKB-KW"/>
</dbReference>
<feature type="domain" description="Tetrapyrrole methylase" evidence="6">
    <location>
        <begin position="15"/>
        <end position="214"/>
    </location>
</feature>
<dbReference type="Pfam" id="PF00590">
    <property type="entry name" value="TP_methylase"/>
    <property type="match status" value="1"/>
</dbReference>
<dbReference type="PROSITE" id="PS01296">
    <property type="entry name" value="RSMI"/>
    <property type="match status" value="1"/>
</dbReference>
<keyword evidence="3" id="KW-0489">Methyltransferase</keyword>
<evidence type="ECO:0000256" key="4">
    <source>
        <dbReference type="ARBA" id="ARBA00022679"/>
    </source>
</evidence>
<evidence type="ECO:0000256" key="1">
    <source>
        <dbReference type="ARBA" id="ARBA00022490"/>
    </source>
</evidence>
<evidence type="ECO:0000256" key="5">
    <source>
        <dbReference type="ARBA" id="ARBA00022691"/>
    </source>
</evidence>
<dbReference type="FunFam" id="3.30.950.10:FF:000002">
    <property type="entry name" value="Ribosomal RNA small subunit methyltransferase I"/>
    <property type="match status" value="1"/>
</dbReference>
<dbReference type="InterPro" id="IPR008189">
    <property type="entry name" value="rRNA_ssu_MeTfrase_I"/>
</dbReference>
<dbReference type="InterPro" id="IPR014777">
    <property type="entry name" value="4pyrrole_Mease_sub1"/>
</dbReference>
<dbReference type="InterPro" id="IPR035996">
    <property type="entry name" value="4pyrrol_Methylase_sf"/>
</dbReference>
<protein>
    <submittedName>
        <fullName evidence="7">Unannotated protein</fullName>
    </submittedName>
</protein>
<evidence type="ECO:0000259" key="6">
    <source>
        <dbReference type="Pfam" id="PF00590"/>
    </source>
</evidence>
<keyword evidence="1" id="KW-0963">Cytoplasm</keyword>
<evidence type="ECO:0000256" key="2">
    <source>
        <dbReference type="ARBA" id="ARBA00022552"/>
    </source>
</evidence>
<evidence type="ECO:0000313" key="7">
    <source>
        <dbReference type="EMBL" id="CAB4664669.1"/>
    </source>
</evidence>
<dbReference type="InterPro" id="IPR014776">
    <property type="entry name" value="4pyrrole_Mease_sub2"/>
</dbReference>
<dbReference type="HAMAP" id="MF_01877">
    <property type="entry name" value="16SrRNA_methyltr_I"/>
    <property type="match status" value="1"/>
</dbReference>
<dbReference type="NCBIfam" id="TIGR00096">
    <property type="entry name" value="16S rRNA (cytidine(1402)-2'-O)-methyltransferase"/>
    <property type="match status" value="1"/>
</dbReference>
<dbReference type="SUPFAM" id="SSF53790">
    <property type="entry name" value="Tetrapyrrole methylase"/>
    <property type="match status" value="1"/>
</dbReference>
<dbReference type="EMBL" id="CAEZWJ010000079">
    <property type="protein sequence ID" value="CAB4664669.1"/>
    <property type="molecule type" value="Genomic_DNA"/>
</dbReference>
<accession>A0A6J6LUS3</accession>
<dbReference type="PIRSF" id="PIRSF005917">
    <property type="entry name" value="MTase_YraL"/>
    <property type="match status" value="1"/>
</dbReference>
<dbReference type="Gene3D" id="3.30.950.10">
    <property type="entry name" value="Methyltransferase, Cobalt-precorrin-4 Transmethylase, Domain 2"/>
    <property type="match status" value="1"/>
</dbReference>
<keyword evidence="2" id="KW-0698">rRNA processing</keyword>
<dbReference type="PANTHER" id="PTHR46111:SF1">
    <property type="entry name" value="RIBOSOMAL RNA SMALL SUBUNIT METHYLTRANSFERASE I"/>
    <property type="match status" value="1"/>
</dbReference>
<reference evidence="7" key="1">
    <citation type="submission" date="2020-05" db="EMBL/GenBank/DDBJ databases">
        <authorList>
            <person name="Chiriac C."/>
            <person name="Salcher M."/>
            <person name="Ghai R."/>
            <person name="Kavagutti S V."/>
        </authorList>
    </citation>
    <scope>NUCLEOTIDE SEQUENCE</scope>
</reference>
<sequence>MSNLDDVSSIVHAGLWLVATPIGNLDDISPRAVSVLRAARVICCEDTRHSGSLLKRINATPERLIVANDHTEHDAIEEVMSLLAANEVVAVISDAGTPAISDPGERLVRAAVAAGHPVHATPGPVAFVVAATISGLPTDRIAFDGFLPRSGAERRERLTEVARERRTTVLYEAPHRLEKTLVDLAAACGSDRRVALTRELTKMHEEVWRGTVNDAIEHSRTVAPRGEYAIVIAPATNTEVEVTDEEIVRELAERTAKGLSKRDAIDEVTAAFGVARKRVYAIAVGS</sequence>
<dbReference type="AlphaFoldDB" id="A0A6J6LUS3"/>
<dbReference type="InterPro" id="IPR000878">
    <property type="entry name" value="4pyrrol_Mease"/>
</dbReference>
<dbReference type="CDD" id="cd11648">
    <property type="entry name" value="RsmI"/>
    <property type="match status" value="1"/>
</dbReference>